<dbReference type="PANTHER" id="PTHR30502">
    <property type="entry name" value="2-KETO-3-DEOXY-L-RHAMNONATE ALDOLASE"/>
    <property type="match status" value="1"/>
</dbReference>
<evidence type="ECO:0000256" key="1">
    <source>
        <dbReference type="ARBA" id="ARBA00005568"/>
    </source>
</evidence>
<proteinExistence type="inferred from homology"/>
<dbReference type="Gene3D" id="3.20.20.60">
    <property type="entry name" value="Phosphoenolpyruvate-binding domains"/>
    <property type="match status" value="1"/>
</dbReference>
<comment type="caution">
    <text evidence="5">The sequence shown here is derived from an EMBL/GenBank/DDBJ whole genome shotgun (WGS) entry which is preliminary data.</text>
</comment>
<evidence type="ECO:0000259" key="4">
    <source>
        <dbReference type="Pfam" id="PF03328"/>
    </source>
</evidence>
<dbReference type="InterPro" id="IPR015813">
    <property type="entry name" value="Pyrv/PenolPyrv_kinase-like_dom"/>
</dbReference>
<dbReference type="PATRIC" id="fig|1288963.3.peg.1358"/>
<dbReference type="PANTHER" id="PTHR30502:SF0">
    <property type="entry name" value="PHOSPHOENOLPYRUVATE CARBOXYLASE FAMILY PROTEIN"/>
    <property type="match status" value="1"/>
</dbReference>
<dbReference type="InterPro" id="IPR050251">
    <property type="entry name" value="HpcH-HpaI_aldolase"/>
</dbReference>
<keyword evidence="2" id="KW-0479">Metal-binding</keyword>
<dbReference type="Pfam" id="PF03328">
    <property type="entry name" value="HpcH_HpaI"/>
    <property type="match status" value="1"/>
</dbReference>
<dbReference type="STRING" id="1232681.ADIS_1362"/>
<dbReference type="InterPro" id="IPR005000">
    <property type="entry name" value="Aldolase/citrate-lyase_domain"/>
</dbReference>
<dbReference type="GO" id="GO:0005737">
    <property type="term" value="C:cytoplasm"/>
    <property type="evidence" value="ECO:0007669"/>
    <property type="project" value="TreeGrafter"/>
</dbReference>
<keyword evidence="6" id="KW-1185">Reference proteome</keyword>
<dbReference type="AlphaFoldDB" id="R7ZVK2"/>
<accession>R7ZVK2</accession>
<dbReference type="GO" id="GO:0016832">
    <property type="term" value="F:aldehyde-lyase activity"/>
    <property type="evidence" value="ECO:0007669"/>
    <property type="project" value="TreeGrafter"/>
</dbReference>
<evidence type="ECO:0000313" key="6">
    <source>
        <dbReference type="Proteomes" id="UP000013909"/>
    </source>
</evidence>
<keyword evidence="3 5" id="KW-0456">Lyase</keyword>
<dbReference type="Proteomes" id="UP000013909">
    <property type="component" value="Unassembled WGS sequence"/>
</dbReference>
<feature type="domain" description="HpcH/HpaI aldolase/citrate lyase" evidence="4">
    <location>
        <begin position="15"/>
        <end position="239"/>
    </location>
</feature>
<dbReference type="SUPFAM" id="SSF51621">
    <property type="entry name" value="Phosphoenolpyruvate/pyruvate domain"/>
    <property type="match status" value="1"/>
</dbReference>
<gene>
    <name evidence="5" type="ORF">ADIS_1362</name>
</gene>
<dbReference type="OrthoDB" id="86160at2"/>
<sequence>MKGLKKRLNAGETLTGCWLNLGSSVTAEIVGLAGFDWVLLDLEHGAGEPKDLLHQLQALEHTGAAPIVRVESVAKQRIHRVLDVGAEGVMCPQIKTVEDAETAIKGIHYPPFGHRGVAKMVRATGFGKQFDQYRQLTHENLLGIIQIETKEAVDQVEAIAAIEGVDVLFIGPADLSMSLGIFGQLDHPTFTAALDRILTAARNAGKATGILLFDPAEFDKYQAMGIQLIACSSDATFVANGAADLAKKLNQQKRKVDPN</sequence>
<organism evidence="5 6">
    <name type="scientific">Lunatimonas lonarensis</name>
    <dbReference type="NCBI Taxonomy" id="1232681"/>
    <lineage>
        <taxon>Bacteria</taxon>
        <taxon>Pseudomonadati</taxon>
        <taxon>Bacteroidota</taxon>
        <taxon>Cytophagia</taxon>
        <taxon>Cytophagales</taxon>
        <taxon>Cyclobacteriaceae</taxon>
    </lineage>
</organism>
<protein>
    <submittedName>
        <fullName evidence="5">2,4-dihydroxyhept-2-ene-1,7-dioic acid aldolase</fullName>
        <ecNumber evidence="5">4.1.2.-</ecNumber>
    </submittedName>
</protein>
<dbReference type="RefSeq" id="WP_010853506.1">
    <property type="nucleotide sequence ID" value="NZ_AQHR01000041.1"/>
</dbReference>
<dbReference type="EMBL" id="AQHR01000041">
    <property type="protein sequence ID" value="EON78165.1"/>
    <property type="molecule type" value="Genomic_DNA"/>
</dbReference>
<reference evidence="5 6" key="1">
    <citation type="submission" date="2013-02" db="EMBL/GenBank/DDBJ databases">
        <title>A novel strain isolated from Lonar lake, Maharashtra, India.</title>
        <authorList>
            <person name="Singh A."/>
        </authorList>
    </citation>
    <scope>NUCLEOTIDE SEQUENCE [LARGE SCALE GENOMIC DNA]</scope>
    <source>
        <strain evidence="5 6">AK24</strain>
    </source>
</reference>
<dbReference type="GO" id="GO:0046872">
    <property type="term" value="F:metal ion binding"/>
    <property type="evidence" value="ECO:0007669"/>
    <property type="project" value="UniProtKB-KW"/>
</dbReference>
<comment type="similarity">
    <text evidence="1">Belongs to the HpcH/HpaI aldolase family.</text>
</comment>
<evidence type="ECO:0000256" key="3">
    <source>
        <dbReference type="ARBA" id="ARBA00023239"/>
    </source>
</evidence>
<evidence type="ECO:0000313" key="5">
    <source>
        <dbReference type="EMBL" id="EON78165.1"/>
    </source>
</evidence>
<dbReference type="InterPro" id="IPR040442">
    <property type="entry name" value="Pyrv_kinase-like_dom_sf"/>
</dbReference>
<dbReference type="EC" id="4.1.2.-" evidence="5"/>
<name>R7ZVK2_9BACT</name>
<evidence type="ECO:0000256" key="2">
    <source>
        <dbReference type="ARBA" id="ARBA00022723"/>
    </source>
</evidence>